<evidence type="ECO:0000259" key="1">
    <source>
        <dbReference type="Pfam" id="PF00144"/>
    </source>
</evidence>
<dbReference type="InterPro" id="IPR012338">
    <property type="entry name" value="Beta-lactam/transpept-like"/>
</dbReference>
<organism evidence="2 3">
    <name type="scientific">Dactylosporangium siamense</name>
    <dbReference type="NCBI Taxonomy" id="685454"/>
    <lineage>
        <taxon>Bacteria</taxon>
        <taxon>Bacillati</taxon>
        <taxon>Actinomycetota</taxon>
        <taxon>Actinomycetes</taxon>
        <taxon>Micromonosporales</taxon>
        <taxon>Micromonosporaceae</taxon>
        <taxon>Dactylosporangium</taxon>
    </lineage>
</organism>
<proteinExistence type="predicted"/>
<feature type="domain" description="Beta-lactamase-related" evidence="1">
    <location>
        <begin position="10"/>
        <end position="335"/>
    </location>
</feature>
<dbReference type="InterPro" id="IPR001466">
    <property type="entry name" value="Beta-lactam-related"/>
</dbReference>
<dbReference type="Pfam" id="PF00144">
    <property type="entry name" value="Beta-lactamase"/>
    <property type="match status" value="1"/>
</dbReference>
<dbReference type="InterPro" id="IPR050491">
    <property type="entry name" value="AmpC-like"/>
</dbReference>
<comment type="caution">
    <text evidence="2">The sequence shown here is derived from an EMBL/GenBank/DDBJ whole genome shotgun (WGS) entry which is preliminary data.</text>
</comment>
<accession>A0A919PY50</accession>
<dbReference type="EMBL" id="BONQ01000182">
    <property type="protein sequence ID" value="GIG52507.1"/>
    <property type="molecule type" value="Genomic_DNA"/>
</dbReference>
<dbReference type="PANTHER" id="PTHR46825">
    <property type="entry name" value="D-ALANYL-D-ALANINE-CARBOXYPEPTIDASE/ENDOPEPTIDASE AMPH"/>
    <property type="match status" value="1"/>
</dbReference>
<evidence type="ECO:0000313" key="2">
    <source>
        <dbReference type="EMBL" id="GIG52507.1"/>
    </source>
</evidence>
<sequence>MTTIDHAHWQRRLDDLVARHGVPGAQLGILRLGADGADDEVFTAATGVLHAGTGQPATTDSVWQIGSITKVWTATVIMQLVDEGRFTLDTPVVDIVTDLELRDPDVTKEVTVRHLLTHSSGIDGDVFTDTGRGDDALRKYVAELSTAAQNHPLGATWSYCNSGYSILGRIIEVTTGQTWDAAIKEKLFVPLGLTRTGTLPEEAMVFAHSVGHLKGGDEPVVAPVWALPRSVAPAGLINADVADVLAFARMHLTGGRAADGTQVLAEASTAAMAAFQVDCPEKILLGDSWGLGWFRCDWNGHRAIGHDGNTIGQAAFLRLLPEVGLAVALNTNIGSAIPLYQDLFGEIFAELAGVDLPPRFELPAEPIVVDATPYVGVYSRESVQLEVFLDGDQPMIRITLTGPVAQLEEAKPETHPLVAVEDALFAVQLDGSEAHFPVRFYTLPTGEDYIHLGARATPKRTA</sequence>
<keyword evidence="3" id="KW-1185">Reference proteome</keyword>
<dbReference type="Gene3D" id="3.40.710.10">
    <property type="entry name" value="DD-peptidase/beta-lactamase superfamily"/>
    <property type="match status" value="1"/>
</dbReference>
<gene>
    <name evidence="2" type="ORF">Dsi01nite_105480</name>
</gene>
<dbReference type="RefSeq" id="WP_203854093.1">
    <property type="nucleotide sequence ID" value="NZ_BAAAVW010000039.1"/>
</dbReference>
<reference evidence="2" key="1">
    <citation type="submission" date="2021-01" db="EMBL/GenBank/DDBJ databases">
        <title>Whole genome shotgun sequence of Dactylosporangium siamense NBRC 106093.</title>
        <authorList>
            <person name="Komaki H."/>
            <person name="Tamura T."/>
        </authorList>
    </citation>
    <scope>NUCLEOTIDE SEQUENCE</scope>
    <source>
        <strain evidence="2">NBRC 106093</strain>
    </source>
</reference>
<dbReference type="SUPFAM" id="SSF56601">
    <property type="entry name" value="beta-lactamase/transpeptidase-like"/>
    <property type="match status" value="1"/>
</dbReference>
<evidence type="ECO:0000313" key="3">
    <source>
        <dbReference type="Proteomes" id="UP000660611"/>
    </source>
</evidence>
<name>A0A919PY50_9ACTN</name>
<protein>
    <recommendedName>
        <fullName evidence="1">Beta-lactamase-related domain-containing protein</fullName>
    </recommendedName>
</protein>
<dbReference type="Proteomes" id="UP000660611">
    <property type="component" value="Unassembled WGS sequence"/>
</dbReference>
<dbReference type="AlphaFoldDB" id="A0A919PY50"/>
<dbReference type="PANTHER" id="PTHR46825:SF9">
    <property type="entry name" value="BETA-LACTAMASE-RELATED DOMAIN-CONTAINING PROTEIN"/>
    <property type="match status" value="1"/>
</dbReference>